<evidence type="ECO:0000256" key="1">
    <source>
        <dbReference type="ARBA" id="ARBA00023172"/>
    </source>
</evidence>
<gene>
    <name evidence="3" type="ORF">GCM10009716_26600</name>
</gene>
<evidence type="ECO:0000259" key="2">
    <source>
        <dbReference type="PROSITE" id="PS51898"/>
    </source>
</evidence>
<sequence>MGELEKPEHIRAALDALGTRQDGKPAAARTAKPKRACLSEVLGMAVEKQYFTVPVNPLGTVKWAAPKSVEEVDPDSVANPRQVRTLLRAVREQGARGTHLEAFFGCLYYAAMRPAEATALTRGQCRLPETGWGTLTLRRGVVRAGAGWTDDGTAHEQRQLKARAEGDSRPVPIPPFLVQMLRAHLERFGTAPDGRLFRTSRGGLLQETGYGEVWARARAEALTEEERASLLARRPYDLRHAGVSLWLASGVDPMECARRAGHTIAVLFRVYAKVLAHAQHQANERIDAAMREWNTPDT</sequence>
<dbReference type="InterPro" id="IPR013762">
    <property type="entry name" value="Integrase-like_cat_sf"/>
</dbReference>
<evidence type="ECO:0000313" key="4">
    <source>
        <dbReference type="Proteomes" id="UP001501303"/>
    </source>
</evidence>
<dbReference type="InterPro" id="IPR011010">
    <property type="entry name" value="DNA_brk_join_enz"/>
</dbReference>
<dbReference type="SUPFAM" id="SSF56349">
    <property type="entry name" value="DNA breaking-rejoining enzymes"/>
    <property type="match status" value="1"/>
</dbReference>
<dbReference type="EMBL" id="BAAAMJ010000027">
    <property type="protein sequence ID" value="GAA1915989.1"/>
    <property type="molecule type" value="Genomic_DNA"/>
</dbReference>
<dbReference type="PANTHER" id="PTHR30349">
    <property type="entry name" value="PHAGE INTEGRASE-RELATED"/>
    <property type="match status" value="1"/>
</dbReference>
<dbReference type="InterPro" id="IPR050090">
    <property type="entry name" value="Tyrosine_recombinase_XerCD"/>
</dbReference>
<reference evidence="3 4" key="1">
    <citation type="journal article" date="2019" name="Int. J. Syst. Evol. Microbiol.">
        <title>The Global Catalogue of Microorganisms (GCM) 10K type strain sequencing project: providing services to taxonomists for standard genome sequencing and annotation.</title>
        <authorList>
            <consortium name="The Broad Institute Genomics Platform"/>
            <consortium name="The Broad Institute Genome Sequencing Center for Infectious Disease"/>
            <person name="Wu L."/>
            <person name="Ma J."/>
        </authorList>
    </citation>
    <scope>NUCLEOTIDE SEQUENCE [LARGE SCALE GENOMIC DNA]</scope>
    <source>
        <strain evidence="3 4">JCM 13581</strain>
    </source>
</reference>
<dbReference type="PANTHER" id="PTHR30349:SF64">
    <property type="entry name" value="PROPHAGE INTEGRASE INTD-RELATED"/>
    <property type="match status" value="1"/>
</dbReference>
<accession>A0ABN2PDB7</accession>
<comment type="caution">
    <text evidence="3">The sequence shown here is derived from an EMBL/GenBank/DDBJ whole genome shotgun (WGS) entry which is preliminary data.</text>
</comment>
<name>A0ABN2PDB7_9ACTN</name>
<keyword evidence="4" id="KW-1185">Reference proteome</keyword>
<dbReference type="PROSITE" id="PS51898">
    <property type="entry name" value="TYR_RECOMBINASE"/>
    <property type="match status" value="1"/>
</dbReference>
<protein>
    <recommendedName>
        <fullName evidence="2">Tyr recombinase domain-containing protein</fullName>
    </recommendedName>
</protein>
<feature type="domain" description="Tyr recombinase" evidence="2">
    <location>
        <begin position="72"/>
        <end position="286"/>
    </location>
</feature>
<dbReference type="InterPro" id="IPR002104">
    <property type="entry name" value="Integrase_catalytic"/>
</dbReference>
<keyword evidence="1" id="KW-0233">DNA recombination</keyword>
<dbReference type="Proteomes" id="UP001501303">
    <property type="component" value="Unassembled WGS sequence"/>
</dbReference>
<dbReference type="Gene3D" id="1.10.443.10">
    <property type="entry name" value="Intergrase catalytic core"/>
    <property type="match status" value="1"/>
</dbReference>
<evidence type="ECO:0000313" key="3">
    <source>
        <dbReference type="EMBL" id="GAA1915989.1"/>
    </source>
</evidence>
<proteinExistence type="predicted"/>
<organism evidence="3 4">
    <name type="scientific">Streptomyces sodiiphilus</name>
    <dbReference type="NCBI Taxonomy" id="226217"/>
    <lineage>
        <taxon>Bacteria</taxon>
        <taxon>Bacillati</taxon>
        <taxon>Actinomycetota</taxon>
        <taxon>Actinomycetes</taxon>
        <taxon>Kitasatosporales</taxon>
        <taxon>Streptomycetaceae</taxon>
        <taxon>Streptomyces</taxon>
    </lineage>
</organism>